<dbReference type="EMBL" id="PDNU01000076">
    <property type="protein sequence ID" value="PHK93003.1"/>
    <property type="molecule type" value="Genomic_DNA"/>
</dbReference>
<protein>
    <submittedName>
        <fullName evidence="2">Uncharacterized protein</fullName>
    </submittedName>
</protein>
<evidence type="ECO:0000313" key="2">
    <source>
        <dbReference type="EMBL" id="PHK93003.1"/>
    </source>
</evidence>
<keyword evidence="3" id="KW-1185">Reference proteome</keyword>
<dbReference type="Gene3D" id="1.10.260.40">
    <property type="entry name" value="lambda repressor-like DNA-binding domains"/>
    <property type="match status" value="1"/>
</dbReference>
<reference evidence="2 3" key="1">
    <citation type="submission" date="2017-10" db="EMBL/GenBank/DDBJ databases">
        <authorList>
            <person name="Banno H."/>
            <person name="Chua N.-H."/>
        </authorList>
    </citation>
    <scope>NUCLEOTIDE SEQUENCE [LARGE SCALE GENOMIC DNA]</scope>
    <source>
        <strain evidence="2 3">YW11</strain>
    </source>
</reference>
<dbReference type="InterPro" id="IPR010982">
    <property type="entry name" value="Lambda_DNA-bd_dom_sf"/>
</dbReference>
<dbReference type="Proteomes" id="UP000223527">
    <property type="component" value="Unassembled WGS sequence"/>
</dbReference>
<dbReference type="GO" id="GO:0003677">
    <property type="term" value="F:DNA binding"/>
    <property type="evidence" value="ECO:0007669"/>
    <property type="project" value="InterPro"/>
</dbReference>
<feature type="compositionally biased region" description="Pro residues" evidence="1">
    <location>
        <begin position="124"/>
        <end position="134"/>
    </location>
</feature>
<evidence type="ECO:0000313" key="3">
    <source>
        <dbReference type="Proteomes" id="UP000223527"/>
    </source>
</evidence>
<feature type="region of interest" description="Disordered" evidence="1">
    <location>
        <begin position="120"/>
        <end position="142"/>
    </location>
</feature>
<dbReference type="OrthoDB" id="7271500at2"/>
<evidence type="ECO:0000256" key="1">
    <source>
        <dbReference type="SAM" id="MobiDB-lite"/>
    </source>
</evidence>
<name>A0A2C7A5X9_9PROT</name>
<dbReference type="AlphaFoldDB" id="A0A2C7A5X9"/>
<gene>
    <name evidence="2" type="ORF">CR162_20830</name>
</gene>
<accession>A0A2C7A5X9</accession>
<comment type="caution">
    <text evidence="2">The sequence shown here is derived from an EMBL/GenBank/DDBJ whole genome shotgun (WGS) entry which is preliminary data.</text>
</comment>
<dbReference type="SUPFAM" id="SSF47413">
    <property type="entry name" value="lambda repressor-like DNA-binding domains"/>
    <property type="match status" value="1"/>
</dbReference>
<dbReference type="RefSeq" id="WP_099097417.1">
    <property type="nucleotide sequence ID" value="NZ_PDNU01000076.1"/>
</dbReference>
<organism evidence="2 3">
    <name type="scientific">Teichococcus rhizosphaerae</name>
    <dbReference type="NCBI Taxonomy" id="1335062"/>
    <lineage>
        <taxon>Bacteria</taxon>
        <taxon>Pseudomonadati</taxon>
        <taxon>Pseudomonadota</taxon>
        <taxon>Alphaproteobacteria</taxon>
        <taxon>Acetobacterales</taxon>
        <taxon>Roseomonadaceae</taxon>
        <taxon>Roseomonas</taxon>
    </lineage>
</organism>
<sequence>MEVEAHPFVARIEGRLERLELAAGEALRAAGLAPDLLERIRQGKARPPRGQSLVRLAEALSTSVAYLVGLDPDAQPPQELLEEEQASLGLLAADEDALLRAYRRLDIPGRAAALHVMRAMAGPEPAPPEKSPVRPPKRRQPG</sequence>
<proteinExistence type="predicted"/>